<sequence length="150" mass="16064">MANNEESSPLLANKPEVIDEKKPMKPSPTDAAPPPAAKKSPQPFLAEPQYGWTADGLPMAVGEPGSCEALSRSCGCCGSLMEDELQREQCESACDLATHIFCHTCALCQEGREVRRRLPHPGFNAQPVLVMLPPGEQKMGRGGPEYSASA</sequence>
<gene>
    <name evidence="2" type="ORF">RJ639_030581</name>
</gene>
<evidence type="ECO:0000256" key="1">
    <source>
        <dbReference type="SAM" id="MobiDB-lite"/>
    </source>
</evidence>
<dbReference type="EMBL" id="JAVXUP010000096">
    <property type="protein sequence ID" value="KAK3038415.1"/>
    <property type="molecule type" value="Genomic_DNA"/>
</dbReference>
<organism evidence="2 3">
    <name type="scientific">Escallonia herrerae</name>
    <dbReference type="NCBI Taxonomy" id="1293975"/>
    <lineage>
        <taxon>Eukaryota</taxon>
        <taxon>Viridiplantae</taxon>
        <taxon>Streptophyta</taxon>
        <taxon>Embryophyta</taxon>
        <taxon>Tracheophyta</taxon>
        <taxon>Spermatophyta</taxon>
        <taxon>Magnoliopsida</taxon>
        <taxon>eudicotyledons</taxon>
        <taxon>Gunneridae</taxon>
        <taxon>Pentapetalae</taxon>
        <taxon>asterids</taxon>
        <taxon>campanulids</taxon>
        <taxon>Escalloniales</taxon>
        <taxon>Escalloniaceae</taxon>
        <taxon>Escallonia</taxon>
    </lineage>
</organism>
<name>A0AA89BDX6_9ASTE</name>
<comment type="caution">
    <text evidence="2">The sequence shown here is derived from an EMBL/GenBank/DDBJ whole genome shotgun (WGS) entry which is preliminary data.</text>
</comment>
<evidence type="ECO:0000313" key="2">
    <source>
        <dbReference type="EMBL" id="KAK3038415.1"/>
    </source>
</evidence>
<evidence type="ECO:0008006" key="4">
    <source>
        <dbReference type="Google" id="ProtNLM"/>
    </source>
</evidence>
<evidence type="ECO:0000313" key="3">
    <source>
        <dbReference type="Proteomes" id="UP001188597"/>
    </source>
</evidence>
<proteinExistence type="predicted"/>
<protein>
    <recommendedName>
        <fullName evidence="4">PLAC8 family protein</fullName>
    </recommendedName>
</protein>
<accession>A0AA89BDX6</accession>
<dbReference type="Proteomes" id="UP001188597">
    <property type="component" value="Unassembled WGS sequence"/>
</dbReference>
<keyword evidence="3" id="KW-1185">Reference proteome</keyword>
<dbReference type="AlphaFoldDB" id="A0AA89BDX6"/>
<reference evidence="2" key="1">
    <citation type="submission" date="2022-12" db="EMBL/GenBank/DDBJ databases">
        <title>Draft genome assemblies for two species of Escallonia (Escalloniales).</title>
        <authorList>
            <person name="Chanderbali A."/>
            <person name="Dervinis C."/>
            <person name="Anghel I."/>
            <person name="Soltis D."/>
            <person name="Soltis P."/>
            <person name="Zapata F."/>
        </authorList>
    </citation>
    <scope>NUCLEOTIDE SEQUENCE</scope>
    <source>
        <strain evidence="2">UCBG64.0493</strain>
        <tissue evidence="2">Leaf</tissue>
    </source>
</reference>
<feature type="region of interest" description="Disordered" evidence="1">
    <location>
        <begin position="1"/>
        <end position="57"/>
    </location>
</feature>